<feature type="compositionally biased region" description="Basic and acidic residues" evidence="1">
    <location>
        <begin position="390"/>
        <end position="401"/>
    </location>
</feature>
<evidence type="ECO:0000313" key="3">
    <source>
        <dbReference type="Proteomes" id="UP000827284"/>
    </source>
</evidence>
<feature type="compositionally biased region" description="Low complexity" evidence="1">
    <location>
        <begin position="770"/>
        <end position="814"/>
    </location>
</feature>
<reference evidence="2" key="2">
    <citation type="journal article" date="2022" name="Microbiol. Resour. Announc.">
        <title>Whole-Genome Sequence of Entomortierella parvispora E1425, a Mucoromycotan Fungus Associated with Burkholderiaceae-Related Endosymbiotic Bacteria.</title>
        <authorList>
            <person name="Herlambang A."/>
            <person name="Guo Y."/>
            <person name="Takashima Y."/>
            <person name="Narisawa K."/>
            <person name="Ohta H."/>
            <person name="Nishizawa T."/>
        </authorList>
    </citation>
    <scope>NUCLEOTIDE SEQUENCE</scope>
    <source>
        <strain evidence="2">E1425</strain>
    </source>
</reference>
<feature type="region of interest" description="Disordered" evidence="1">
    <location>
        <begin position="325"/>
        <end position="374"/>
    </location>
</feature>
<feature type="region of interest" description="Disordered" evidence="1">
    <location>
        <begin position="143"/>
        <end position="243"/>
    </location>
</feature>
<feature type="compositionally biased region" description="Low complexity" evidence="1">
    <location>
        <begin position="412"/>
        <end position="425"/>
    </location>
</feature>
<feature type="region of interest" description="Disordered" evidence="1">
    <location>
        <begin position="30"/>
        <end position="66"/>
    </location>
</feature>
<protein>
    <submittedName>
        <fullName evidence="2">Uncharacterized protein</fullName>
    </submittedName>
</protein>
<organism evidence="2 3">
    <name type="scientific">Entomortierella parvispora</name>
    <dbReference type="NCBI Taxonomy" id="205924"/>
    <lineage>
        <taxon>Eukaryota</taxon>
        <taxon>Fungi</taxon>
        <taxon>Fungi incertae sedis</taxon>
        <taxon>Mucoromycota</taxon>
        <taxon>Mortierellomycotina</taxon>
        <taxon>Mortierellomycetes</taxon>
        <taxon>Mortierellales</taxon>
        <taxon>Mortierellaceae</taxon>
        <taxon>Entomortierella</taxon>
    </lineage>
</organism>
<feature type="compositionally biased region" description="Acidic residues" evidence="1">
    <location>
        <begin position="589"/>
        <end position="606"/>
    </location>
</feature>
<gene>
    <name evidence="2" type="ORF">EMPS_01313</name>
</gene>
<feature type="compositionally biased region" description="Low complexity" evidence="1">
    <location>
        <begin position="473"/>
        <end position="497"/>
    </location>
</feature>
<feature type="compositionally biased region" description="Polar residues" evidence="1">
    <location>
        <begin position="659"/>
        <end position="671"/>
    </location>
</feature>
<dbReference type="EMBL" id="BQFW01000002">
    <property type="protein sequence ID" value="GJJ68967.1"/>
    <property type="molecule type" value="Genomic_DNA"/>
</dbReference>
<feature type="region of interest" description="Disordered" evidence="1">
    <location>
        <begin position="78"/>
        <end position="110"/>
    </location>
</feature>
<sequence>MLASTSAPSTASTPSSHAAEAILSRARRLSSNAFERTHPPTSFAEGEESYRPRSSSSLSSLHQSQHNSFDALANNWRSSHNHKKRPSTTTSSSSNTVSRTGSLQPDLLGITPVITEPLSISTTTTTTATSTTSSGMTMSLVQSPVEDDSKNSSSTHPNRDLNHSPDTFLDPHRAQQNSLSCATSMTESTSLAASSSSPSALTCTPSTLSTRPRALTSGGDGKLTVDPQTLSSPHCHRKHQSENGGSSLVYGILAVLRQQTDLDSPILPIVRPKANDTPYQDDAKEESISAGTTLSLSNTTTISSVATTATTSSFVANNLDSDLGKSVNEEGITPNHAPTPKVKSGQDGPVTDETTQDVRADGSKDDAKGQTGAAITPDCLNATVTHLVHESVSDPSKEQDPIKATTADEESSSSSALQSASSPSSTLPKDDSTFSASSPAAKTTMPSAATVKGSFLHKMGVRKSSFSEVVHSISTQDSTDTSSIKSHSTQLSSTSSKLNKKRSTKFLGKLVPKFLHTSLSPTMAGQVTERGKLSPSSTRSSRSGSTSSHTPLSKAEGLSSDSCSSVEDLVASPISTKGSQESLPLPEVSEVEEEQEEEEEEEEVEVVEVMEIEMSALGPTPTNPEYLRNLQSDNTVSKARRSSCSSTSDKVATTEAKKATSTGTEKQQVSLYNFEVEYEEEEDAEEEEADQEEEQQKGKQGGLKIDTQTKTAEEPPLSPYIIDENCDDDFFLNSVLRKKSVSQVQQTESNRPQPLQQQHLRPMSPQRYPSSNSIMSSSHPSETTLSSVRSSTPTLSGWSSSHSSSSQASTPSPTFPLTLNGQVYPFPTMMKVNTQKSAAMNVSAGTGTKHQAMHMHYRTNPLPAPIMVGHDEKRSRLRDAVGEWRRATNASQ</sequence>
<feature type="compositionally biased region" description="Low complexity" evidence="1">
    <location>
        <begin position="54"/>
        <end position="66"/>
    </location>
</feature>
<feature type="compositionally biased region" description="Low complexity" evidence="1">
    <location>
        <begin position="87"/>
        <end position="102"/>
    </location>
</feature>
<feature type="region of interest" description="Disordered" evidence="1">
    <location>
        <begin position="742"/>
        <end position="814"/>
    </location>
</feature>
<reference evidence="2" key="1">
    <citation type="submission" date="2021-11" db="EMBL/GenBank/DDBJ databases">
        <authorList>
            <person name="Herlambang A."/>
            <person name="Guo Y."/>
            <person name="Takashima Y."/>
            <person name="Nishizawa T."/>
        </authorList>
    </citation>
    <scope>NUCLEOTIDE SEQUENCE</scope>
    <source>
        <strain evidence="2">E1425</strain>
    </source>
</reference>
<dbReference type="OrthoDB" id="2449632at2759"/>
<evidence type="ECO:0000256" key="1">
    <source>
        <dbReference type="SAM" id="MobiDB-lite"/>
    </source>
</evidence>
<feature type="region of interest" description="Disordered" evidence="1">
    <location>
        <begin position="390"/>
        <end position="446"/>
    </location>
</feature>
<feature type="compositionally biased region" description="Basic and acidic residues" evidence="1">
    <location>
        <begin position="356"/>
        <end position="368"/>
    </location>
</feature>
<feature type="region of interest" description="Disordered" evidence="1">
    <location>
        <begin position="633"/>
        <end position="722"/>
    </location>
</feature>
<feature type="region of interest" description="Disordered" evidence="1">
    <location>
        <begin position="473"/>
        <end position="499"/>
    </location>
</feature>
<feature type="compositionally biased region" description="Low complexity" evidence="1">
    <location>
        <begin position="751"/>
        <end position="762"/>
    </location>
</feature>
<keyword evidence="3" id="KW-1185">Reference proteome</keyword>
<feature type="compositionally biased region" description="Polar residues" evidence="1">
    <location>
        <begin position="573"/>
        <end position="582"/>
    </location>
</feature>
<feature type="compositionally biased region" description="Low complexity" evidence="1">
    <location>
        <begin position="642"/>
        <end position="651"/>
    </location>
</feature>
<feature type="compositionally biased region" description="Basic and acidic residues" evidence="1">
    <location>
        <begin position="157"/>
        <end position="173"/>
    </location>
</feature>
<accession>A0A9P3H2Q6</accession>
<dbReference type="Proteomes" id="UP000827284">
    <property type="component" value="Unassembled WGS sequence"/>
</dbReference>
<proteinExistence type="predicted"/>
<evidence type="ECO:0000313" key="2">
    <source>
        <dbReference type="EMBL" id="GJJ68967.1"/>
    </source>
</evidence>
<feature type="compositionally biased region" description="Low complexity" evidence="1">
    <location>
        <begin position="182"/>
        <end position="210"/>
    </location>
</feature>
<dbReference type="AlphaFoldDB" id="A0A9P3H2Q6"/>
<feature type="compositionally biased region" description="Polar residues" evidence="1">
    <location>
        <begin position="433"/>
        <end position="446"/>
    </location>
</feature>
<name>A0A9P3H2Q6_9FUNG</name>
<feature type="region of interest" description="Disordered" evidence="1">
    <location>
        <begin position="521"/>
        <end position="606"/>
    </location>
</feature>
<comment type="caution">
    <text evidence="2">The sequence shown here is derived from an EMBL/GenBank/DDBJ whole genome shotgun (WGS) entry which is preliminary data.</text>
</comment>
<feature type="compositionally biased region" description="Low complexity" evidence="1">
    <location>
        <begin position="533"/>
        <end position="554"/>
    </location>
</feature>
<feature type="compositionally biased region" description="Acidic residues" evidence="1">
    <location>
        <begin position="676"/>
        <end position="693"/>
    </location>
</feature>